<comment type="caution">
    <text evidence="2">The sequence shown here is derived from an EMBL/GenBank/DDBJ whole genome shotgun (WGS) entry which is preliminary data.</text>
</comment>
<feature type="coiled-coil region" evidence="1">
    <location>
        <begin position="71"/>
        <end position="98"/>
    </location>
</feature>
<name>A0A0Q9YVB1_9GAMM</name>
<sequence length="101" mass="11669">MQPTPYEIDEVGNAFVTIGSSEYTSPQTDFLLNFLQRYAQDLHESELTKIFHDKIEISDALKTLNVFANHYQNESEIIAEFQDEIEELIITINEIDDKISV</sequence>
<evidence type="ECO:0000256" key="1">
    <source>
        <dbReference type="SAM" id="Coils"/>
    </source>
</evidence>
<keyword evidence="1" id="KW-0175">Coiled coil</keyword>
<proteinExistence type="predicted"/>
<keyword evidence="4" id="KW-1185">Reference proteome</keyword>
<dbReference type="EMBL" id="LKAJ01000005">
    <property type="protein sequence ID" value="KRG21418.1"/>
    <property type="molecule type" value="Genomic_DNA"/>
</dbReference>
<dbReference type="Proteomes" id="UP000051497">
    <property type="component" value="Unassembled WGS sequence"/>
</dbReference>
<dbReference type="RefSeq" id="WP_075066219.1">
    <property type="nucleotide sequence ID" value="NZ_LKAJ02000001.1"/>
</dbReference>
<organism evidence="2">
    <name type="scientific">Candidatus Berkiella aquae</name>
    <dbReference type="NCBI Taxonomy" id="295108"/>
    <lineage>
        <taxon>Bacteria</taxon>
        <taxon>Pseudomonadati</taxon>
        <taxon>Pseudomonadota</taxon>
        <taxon>Gammaproteobacteria</taxon>
        <taxon>Candidatus Berkiellales</taxon>
        <taxon>Candidatus Berkiellaceae</taxon>
        <taxon>Candidatus Berkiella</taxon>
    </lineage>
</organism>
<evidence type="ECO:0000313" key="2">
    <source>
        <dbReference type="EMBL" id="KRG21418.1"/>
    </source>
</evidence>
<evidence type="ECO:0000313" key="4">
    <source>
        <dbReference type="Proteomes" id="UP000051497"/>
    </source>
</evidence>
<dbReference type="EMBL" id="LKAJ02000001">
    <property type="protein sequence ID" value="MCS5710986.1"/>
    <property type="molecule type" value="Genomic_DNA"/>
</dbReference>
<reference evidence="3" key="3">
    <citation type="submission" date="2021-06" db="EMBL/GenBank/DDBJ databases">
        <title>Genomic Description and Analysis of Intracellular Bacteria, Candidatus Berkiella cookevillensis and Candidatus Berkiella aquae.</title>
        <authorList>
            <person name="Kidane D.T."/>
            <person name="Mehari Y.T."/>
            <person name="Rice F.C."/>
            <person name="Arivett B.A."/>
            <person name="Farone A.L."/>
            <person name="Berk S.G."/>
            <person name="Farone M.B."/>
        </authorList>
    </citation>
    <scope>NUCLEOTIDE SEQUENCE</scope>
    <source>
        <strain evidence="3">HT99</strain>
    </source>
</reference>
<gene>
    <name evidence="3" type="ORF">HT99x_006050</name>
    <name evidence="2" type="ORF">HT99x_01594</name>
</gene>
<reference evidence="2" key="1">
    <citation type="submission" date="2015-09" db="EMBL/GenBank/DDBJ databases">
        <title>Draft Genome Sequences of Two Novel Amoeba-resistant Intranuclear Bacteria, Candidatus Berkiella cookevillensis and Candidatus Berkiella aquae.</title>
        <authorList>
            <person name="Mehari Y.T."/>
            <person name="Arivett B.A."/>
            <person name="Farone A.L."/>
            <person name="Gunderson J.H."/>
            <person name="Farone M.B."/>
        </authorList>
    </citation>
    <scope>NUCLEOTIDE SEQUENCE [LARGE SCALE GENOMIC DNA]</scope>
    <source>
        <strain evidence="2">HT99</strain>
    </source>
</reference>
<evidence type="ECO:0000313" key="3">
    <source>
        <dbReference type="EMBL" id="MCS5710986.1"/>
    </source>
</evidence>
<accession>A0A0Q9YVB1</accession>
<dbReference type="AlphaFoldDB" id="A0A0Q9YVB1"/>
<protein>
    <submittedName>
        <fullName evidence="2">Uncharacterized protein</fullName>
    </submittedName>
</protein>
<reference evidence="3" key="2">
    <citation type="journal article" date="2016" name="Genome Announc.">
        <title>Draft Genome Sequences of Two Novel Amoeba-Resistant Intranuclear Bacteria, 'Candidatus Berkiella cookevillensis' and 'Candidatus Berkiella aquae'.</title>
        <authorList>
            <person name="Mehari Y.T."/>
            <person name="Arivett B.A."/>
            <person name="Farone A.L."/>
            <person name="Gunderson J.H."/>
            <person name="Farone M.B."/>
        </authorList>
    </citation>
    <scope>NUCLEOTIDE SEQUENCE</scope>
    <source>
        <strain evidence="3">HT99</strain>
    </source>
</reference>